<dbReference type="EMBL" id="DS999411">
    <property type="protein sequence ID" value="EED35318.1"/>
    <property type="molecule type" value="Genomic_DNA"/>
</dbReference>
<reference evidence="3" key="1">
    <citation type="journal article" date="2013" name="BMC Microbiol.">
        <title>Taxonomy and evolution of bacteriochlorophyll a-containing members of the OM60/NOR5 clade of marine gammaproteobacteria: description of Luminiphilus syltensis gen. nov., sp. nov., reclassification of Haliea rubra as Pseudohaliea rubra gen. nov., comb. nov., and emendation of Chromatocurvus halotolerans.</title>
        <authorList>
            <person name="Spring S."/>
            <person name="Riedel T."/>
            <person name="Sproer C."/>
            <person name="Yan S."/>
            <person name="Harder J."/>
            <person name="Fuchs B.M."/>
        </authorList>
    </citation>
    <scope>NUCLEOTIDE SEQUENCE [LARGE SCALE GENOMIC DNA]</scope>
    <source>
        <strain evidence="3">NOR51-B</strain>
    </source>
</reference>
<proteinExistence type="predicted"/>
<dbReference type="AlphaFoldDB" id="B8KSI9"/>
<gene>
    <name evidence="2" type="ORF">NOR51B_1263</name>
</gene>
<dbReference type="RefSeq" id="WP_009020064.1">
    <property type="nucleotide sequence ID" value="NZ_DS999411.1"/>
</dbReference>
<dbReference type="PANTHER" id="PTHR36152:SF5">
    <property type="entry name" value="PROTEIN HCP1"/>
    <property type="match status" value="1"/>
</dbReference>
<dbReference type="InterPro" id="IPR036624">
    <property type="entry name" value="Hcp1-lik_sf"/>
</dbReference>
<dbReference type="HOGENOM" id="CLU_112762_0_2_6"/>
<evidence type="ECO:0000256" key="1">
    <source>
        <dbReference type="SAM" id="SignalP"/>
    </source>
</evidence>
<dbReference type="Pfam" id="PF05638">
    <property type="entry name" value="T6SS_HCP"/>
    <property type="match status" value="1"/>
</dbReference>
<dbReference type="InterPro" id="IPR053165">
    <property type="entry name" value="HSI-I_assembly_Hcp1"/>
</dbReference>
<evidence type="ECO:0000313" key="3">
    <source>
        <dbReference type="Proteomes" id="UP000004699"/>
    </source>
</evidence>
<dbReference type="eggNOG" id="COG3157">
    <property type="taxonomic scope" value="Bacteria"/>
</dbReference>
<keyword evidence="1" id="KW-0732">Signal</keyword>
<dbReference type="STRING" id="565045.NOR51B_1263"/>
<dbReference type="InterPro" id="IPR008514">
    <property type="entry name" value="T6SS_Hcp"/>
</dbReference>
<keyword evidence="3" id="KW-1185">Reference proteome</keyword>
<evidence type="ECO:0008006" key="4">
    <source>
        <dbReference type="Google" id="ProtNLM"/>
    </source>
</evidence>
<feature type="chain" id="PRO_5002876463" description="Type VI secretion system tube protein Hcp" evidence="1">
    <location>
        <begin position="37"/>
        <end position="195"/>
    </location>
</feature>
<evidence type="ECO:0000313" key="2">
    <source>
        <dbReference type="EMBL" id="EED35318.1"/>
    </source>
</evidence>
<name>B8KSI9_9GAMM</name>
<feature type="signal peptide" evidence="1">
    <location>
        <begin position="1"/>
        <end position="36"/>
    </location>
</feature>
<protein>
    <recommendedName>
        <fullName evidence="4">Type VI secretion system tube protein Hcp</fullName>
    </recommendedName>
</protein>
<organism evidence="2 3">
    <name type="scientific">Luminiphilus syltensis NOR5-1B</name>
    <dbReference type="NCBI Taxonomy" id="565045"/>
    <lineage>
        <taxon>Bacteria</taxon>
        <taxon>Pseudomonadati</taxon>
        <taxon>Pseudomonadota</taxon>
        <taxon>Gammaproteobacteria</taxon>
        <taxon>Cellvibrionales</taxon>
        <taxon>Halieaceae</taxon>
        <taxon>Luminiphilus</taxon>
    </lineage>
</organism>
<sequence length="195" mass="21273">MGFYPEELIDMNTPCFKQLTLPFLLATALLSTQASAALTAYLKIGDIKGESQRVDHEEEIDVHGFYWESSTDSRTGSSSRQRSAGCDIKDLEILKYVDAASPPLIMSQLSGQVFDEAVLAVRKDSGEAHLDYLVITLYNVTVTSIKAVGGSEPASVGQRVTERITLGFDSGIYSYTVQEDDHSAAETIEASFNDC</sequence>
<dbReference type="Proteomes" id="UP000004699">
    <property type="component" value="Unassembled WGS sequence"/>
</dbReference>
<dbReference type="PANTHER" id="PTHR36152">
    <property type="entry name" value="CYTOPLASMIC PROTEIN-RELATED"/>
    <property type="match status" value="1"/>
</dbReference>
<accession>B8KSI9</accession>
<dbReference type="SUPFAM" id="SSF141452">
    <property type="entry name" value="Hcp1-like"/>
    <property type="match status" value="1"/>
</dbReference>
<dbReference type="Gene3D" id="2.30.110.20">
    <property type="entry name" value="Hcp1-like"/>
    <property type="match status" value="1"/>
</dbReference>